<dbReference type="STRING" id="351160.NRC11"/>
<keyword evidence="2" id="KW-1185">Reference proteome</keyword>
<evidence type="ECO:0000313" key="2">
    <source>
        <dbReference type="Proteomes" id="UP000000663"/>
    </source>
</evidence>
<dbReference type="EMBL" id="AM114193">
    <property type="protein sequence ID" value="CAJ35495.1"/>
    <property type="molecule type" value="Genomic_DNA"/>
</dbReference>
<organism evidence="1 2">
    <name type="scientific">Methanocella arvoryzae (strain DSM 22066 / NBRC 105507 / MRE50)</name>
    <dbReference type="NCBI Taxonomy" id="351160"/>
    <lineage>
        <taxon>Archaea</taxon>
        <taxon>Methanobacteriati</taxon>
        <taxon>Methanobacteriota</taxon>
        <taxon>Stenosarchaea group</taxon>
        <taxon>Methanomicrobia</taxon>
        <taxon>Methanocellales</taxon>
        <taxon>Methanocellaceae</taxon>
        <taxon>Methanocella</taxon>
    </lineage>
</organism>
<accession>Q0W7Z8</accession>
<gene>
    <name evidence="1" type="ORF">NRC11</name>
</gene>
<dbReference type="AlphaFoldDB" id="Q0W7Z8"/>
<sequence>MKNELLASLAPWRAWRYFRLTQGQLSIFHSLYLNTTFFIRRVPCSIPDRYRSNFQFEGRAGFRRAIRIVQAAREKNLLNLSIRHASLIDRWYEWIN</sequence>
<evidence type="ECO:0000313" key="1">
    <source>
        <dbReference type="EMBL" id="CAJ35495.1"/>
    </source>
</evidence>
<protein>
    <submittedName>
        <fullName evidence="1">Uncharacterized protein</fullName>
    </submittedName>
</protein>
<name>Q0W7Z8_METAR</name>
<reference evidence="1 2" key="1">
    <citation type="journal article" date="2006" name="Science">
        <title>Genome of rice cluster I archaea -- the key methane producers in the rice rhizosphere.</title>
        <authorList>
            <person name="Erkel C."/>
            <person name="Kube M."/>
            <person name="Reinhardt R."/>
            <person name="Liesack W."/>
        </authorList>
    </citation>
    <scope>NUCLEOTIDE SEQUENCE [LARGE SCALE GENOMIC DNA]</scope>
    <source>
        <strain evidence="2">DSM 22066 / NBRC 105507 / MRE50</strain>
    </source>
</reference>
<dbReference type="KEGG" id="rci:NRC11"/>
<dbReference type="Proteomes" id="UP000000663">
    <property type="component" value="Chromosome"/>
</dbReference>
<proteinExistence type="predicted"/>